<organism evidence="1 2">
    <name type="scientific">Kribbella orskensis</name>
    <dbReference type="NCBI Taxonomy" id="2512216"/>
    <lineage>
        <taxon>Bacteria</taxon>
        <taxon>Bacillati</taxon>
        <taxon>Actinomycetota</taxon>
        <taxon>Actinomycetes</taxon>
        <taxon>Propionibacteriales</taxon>
        <taxon>Kribbellaceae</taxon>
        <taxon>Kribbella</taxon>
    </lineage>
</organism>
<gene>
    <name evidence="1" type="ORF">EV644_103385</name>
</gene>
<keyword evidence="2" id="KW-1185">Reference proteome</keyword>
<dbReference type="Proteomes" id="UP000295818">
    <property type="component" value="Unassembled WGS sequence"/>
</dbReference>
<dbReference type="EMBL" id="SLWM01000003">
    <property type="protein sequence ID" value="TCO27683.1"/>
    <property type="molecule type" value="Genomic_DNA"/>
</dbReference>
<accession>A0ABY2BPX5</accession>
<proteinExistence type="predicted"/>
<evidence type="ECO:0000313" key="2">
    <source>
        <dbReference type="Proteomes" id="UP000295818"/>
    </source>
</evidence>
<comment type="caution">
    <text evidence="1">The sequence shown here is derived from an EMBL/GenBank/DDBJ whole genome shotgun (WGS) entry which is preliminary data.</text>
</comment>
<reference evidence="1 2" key="1">
    <citation type="journal article" date="2015" name="Stand. Genomic Sci.">
        <title>Genomic Encyclopedia of Bacterial and Archaeal Type Strains, Phase III: the genomes of soil and plant-associated and newly described type strains.</title>
        <authorList>
            <person name="Whitman W.B."/>
            <person name="Woyke T."/>
            <person name="Klenk H.P."/>
            <person name="Zhou Y."/>
            <person name="Lilburn T.G."/>
            <person name="Beck B.J."/>
            <person name="De Vos P."/>
            <person name="Vandamme P."/>
            <person name="Eisen J.A."/>
            <person name="Garrity G."/>
            <person name="Hugenholtz P."/>
            <person name="Kyrpides N.C."/>
        </authorList>
    </citation>
    <scope>NUCLEOTIDE SEQUENCE [LARGE SCALE GENOMIC DNA]</scope>
    <source>
        <strain evidence="1 2">VKM Ac-2538</strain>
    </source>
</reference>
<protein>
    <submittedName>
        <fullName evidence="1">Uncharacterized protein</fullName>
    </submittedName>
</protein>
<name>A0ABY2BPX5_9ACTN</name>
<sequence length="39" mass="4306">MTGYPVSARSLSRDLVAIAYRSTSPMTTLRTSREEASSR</sequence>
<evidence type="ECO:0000313" key="1">
    <source>
        <dbReference type="EMBL" id="TCO27683.1"/>
    </source>
</evidence>